<dbReference type="InterPro" id="IPR029058">
    <property type="entry name" value="AB_hydrolase_fold"/>
</dbReference>
<name>A0A4R5Q955_9PROT</name>
<dbReference type="EMBL" id="SMSJ01000103">
    <property type="protein sequence ID" value="TDH58677.1"/>
    <property type="molecule type" value="Genomic_DNA"/>
</dbReference>
<comment type="caution">
    <text evidence="3">The sequence shown here is derived from an EMBL/GenBank/DDBJ whole genome shotgun (WGS) entry which is preliminary data.</text>
</comment>
<keyword evidence="1 3" id="KW-0378">Hydrolase</keyword>
<evidence type="ECO:0000256" key="1">
    <source>
        <dbReference type="ARBA" id="ARBA00022801"/>
    </source>
</evidence>
<sequence>MDLAGTGTVAGASSGAGRPAALLSANKADQPMGSVVQALIDLGAKPVSTLTVEQARRQPSMADAVRRVQAQQGVPTTPRPVARVQDLSIPSRNGPIPARAYIPEGGRGPLPLIVYWHGGGWVIADLDTYDASARALAAETGAVVLSCHYRQAPEHKFPAAHDDALVAYAWALGAAQRLGADRRRVALAGESAGGNLAIATAMGIRDQRLPKPAHMLLVYPVAGTDTRTPSYLENTAAVPLGRDDMLWFVDKVTRSPLDLQDPRLDVVGKADLRGLPPATIINAGIDPLRSDGEMLAQKLQAAGVPVVQRTWPGATHEFFGLAPTVPDATEAQRFTAMRLRDAFGVPMASL</sequence>
<dbReference type="GO" id="GO:0016787">
    <property type="term" value="F:hydrolase activity"/>
    <property type="evidence" value="ECO:0007669"/>
    <property type="project" value="UniProtKB-KW"/>
</dbReference>
<dbReference type="Gene3D" id="3.40.50.1820">
    <property type="entry name" value="alpha/beta hydrolase"/>
    <property type="match status" value="1"/>
</dbReference>
<protein>
    <submittedName>
        <fullName evidence="3">Alpha/beta hydrolase</fullName>
    </submittedName>
</protein>
<dbReference type="AlphaFoldDB" id="A0A4R5Q955"/>
<evidence type="ECO:0000259" key="2">
    <source>
        <dbReference type="Pfam" id="PF07859"/>
    </source>
</evidence>
<dbReference type="InterPro" id="IPR050300">
    <property type="entry name" value="GDXG_lipolytic_enzyme"/>
</dbReference>
<organism evidence="3 4">
    <name type="scientific">Dankookia rubra</name>
    <dbReference type="NCBI Taxonomy" id="1442381"/>
    <lineage>
        <taxon>Bacteria</taxon>
        <taxon>Pseudomonadati</taxon>
        <taxon>Pseudomonadota</taxon>
        <taxon>Alphaproteobacteria</taxon>
        <taxon>Acetobacterales</taxon>
        <taxon>Roseomonadaceae</taxon>
        <taxon>Dankookia</taxon>
    </lineage>
</organism>
<evidence type="ECO:0000313" key="3">
    <source>
        <dbReference type="EMBL" id="TDH58677.1"/>
    </source>
</evidence>
<gene>
    <name evidence="3" type="ORF">E2C06_31360</name>
</gene>
<keyword evidence="4" id="KW-1185">Reference proteome</keyword>
<dbReference type="SUPFAM" id="SSF53474">
    <property type="entry name" value="alpha/beta-Hydrolases"/>
    <property type="match status" value="1"/>
</dbReference>
<dbReference type="InterPro" id="IPR013094">
    <property type="entry name" value="AB_hydrolase_3"/>
</dbReference>
<dbReference type="PANTHER" id="PTHR48081:SF8">
    <property type="entry name" value="ALPHA_BETA HYDROLASE FOLD-3 DOMAIN-CONTAINING PROTEIN-RELATED"/>
    <property type="match status" value="1"/>
</dbReference>
<accession>A0A4R5Q955</accession>
<dbReference type="Pfam" id="PF07859">
    <property type="entry name" value="Abhydrolase_3"/>
    <property type="match status" value="1"/>
</dbReference>
<dbReference type="Proteomes" id="UP000295096">
    <property type="component" value="Unassembled WGS sequence"/>
</dbReference>
<evidence type="ECO:0000313" key="4">
    <source>
        <dbReference type="Proteomes" id="UP000295096"/>
    </source>
</evidence>
<dbReference type="PANTHER" id="PTHR48081">
    <property type="entry name" value="AB HYDROLASE SUPERFAMILY PROTEIN C4A8.06C"/>
    <property type="match status" value="1"/>
</dbReference>
<proteinExistence type="predicted"/>
<feature type="domain" description="Alpha/beta hydrolase fold-3" evidence="2">
    <location>
        <begin position="113"/>
        <end position="319"/>
    </location>
</feature>
<reference evidence="3 4" key="1">
    <citation type="journal article" date="2016" name="J. Microbiol.">
        <title>Dankookia rubra gen. nov., sp. nov., an alphaproteobacterium isolated from sediment of a shallow stream.</title>
        <authorList>
            <person name="Kim W.H."/>
            <person name="Kim D.H."/>
            <person name="Kang K."/>
            <person name="Ahn T.Y."/>
        </authorList>
    </citation>
    <scope>NUCLEOTIDE SEQUENCE [LARGE SCALE GENOMIC DNA]</scope>
    <source>
        <strain evidence="3 4">JCM30602</strain>
    </source>
</reference>
<dbReference type="OrthoDB" id="9806180at2"/>